<evidence type="ECO:0000313" key="3">
    <source>
        <dbReference type="EMBL" id="CAL8099384.1"/>
    </source>
</evidence>
<gene>
    <name evidence="3" type="ORF">ODALV1_LOCUS10224</name>
</gene>
<feature type="compositionally biased region" description="Low complexity" evidence="1">
    <location>
        <begin position="142"/>
        <end position="151"/>
    </location>
</feature>
<comment type="caution">
    <text evidence="3">The sequence shown here is derived from an EMBL/GenBank/DDBJ whole genome shotgun (WGS) entry which is preliminary data.</text>
</comment>
<keyword evidence="2" id="KW-1133">Transmembrane helix</keyword>
<feature type="compositionally biased region" description="Low complexity" evidence="1">
    <location>
        <begin position="118"/>
        <end position="135"/>
    </location>
</feature>
<evidence type="ECO:0000256" key="2">
    <source>
        <dbReference type="SAM" id="Phobius"/>
    </source>
</evidence>
<evidence type="ECO:0000256" key="1">
    <source>
        <dbReference type="SAM" id="MobiDB-lite"/>
    </source>
</evidence>
<dbReference type="Proteomes" id="UP001642540">
    <property type="component" value="Unassembled WGS sequence"/>
</dbReference>
<reference evidence="3 4" key="1">
    <citation type="submission" date="2024-08" db="EMBL/GenBank/DDBJ databases">
        <authorList>
            <person name="Cucini C."/>
            <person name="Frati F."/>
        </authorList>
    </citation>
    <scope>NUCLEOTIDE SEQUENCE [LARGE SCALE GENOMIC DNA]</scope>
</reference>
<evidence type="ECO:0000313" key="4">
    <source>
        <dbReference type="Proteomes" id="UP001642540"/>
    </source>
</evidence>
<feature type="compositionally biased region" description="Polar residues" evidence="1">
    <location>
        <begin position="106"/>
        <end position="117"/>
    </location>
</feature>
<feature type="region of interest" description="Disordered" evidence="1">
    <location>
        <begin position="63"/>
        <end position="171"/>
    </location>
</feature>
<protein>
    <submittedName>
        <fullName evidence="3">Uncharacterized protein</fullName>
    </submittedName>
</protein>
<accession>A0ABP1QFV3</accession>
<keyword evidence="2" id="KW-0472">Membrane</keyword>
<proteinExistence type="predicted"/>
<keyword evidence="2" id="KW-0812">Transmembrane</keyword>
<keyword evidence="4" id="KW-1185">Reference proteome</keyword>
<feature type="transmembrane region" description="Helical" evidence="2">
    <location>
        <begin position="12"/>
        <end position="32"/>
    </location>
</feature>
<name>A0ABP1QFV3_9HEXA</name>
<dbReference type="EMBL" id="CAXLJM020000031">
    <property type="protein sequence ID" value="CAL8099384.1"/>
    <property type="molecule type" value="Genomic_DNA"/>
</dbReference>
<sequence length="368" mass="40532">MPLWESNEIYFLAGFTVLVTLGVFASVAYFVYKKVATNGRRADEEQAALEKVLLRKETITTSPPTKPLIVSPSFSSPNKVPARHLRSGSYSPTHYLSPYHIRQPRRNSSPTSNISSIQQPKLPQLQLQHPHPQEQNIQLPQDTDTTTTTTDASGAETASDVVPSTGNEVSHETSVPVIKTNSNNKQWQQSSQPNVNGGRNNVAGSLAHHNSQYYGTISPRRAVGRHTVAPAENNPLVSNTNNGTVNGVSAFLPLKCGIGTGPVIVSNLKSGGAFIKSEYVQLPGKDGVDFNEGWKNKDECSAANEKWKNCSDMDDGAALRKKLLLQKQYQHKLQLQQQQNRMSNEPPGELFKMKHTVSEEIPYYISTQ</sequence>
<organism evidence="3 4">
    <name type="scientific">Orchesella dallaii</name>
    <dbReference type="NCBI Taxonomy" id="48710"/>
    <lineage>
        <taxon>Eukaryota</taxon>
        <taxon>Metazoa</taxon>
        <taxon>Ecdysozoa</taxon>
        <taxon>Arthropoda</taxon>
        <taxon>Hexapoda</taxon>
        <taxon>Collembola</taxon>
        <taxon>Entomobryomorpha</taxon>
        <taxon>Entomobryoidea</taxon>
        <taxon>Orchesellidae</taxon>
        <taxon>Orchesellinae</taxon>
        <taxon>Orchesella</taxon>
    </lineage>
</organism>